<evidence type="ECO:0000313" key="22">
    <source>
        <dbReference type="Proteomes" id="UP000669133"/>
    </source>
</evidence>
<evidence type="ECO:0000313" key="21">
    <source>
        <dbReference type="EMBL" id="KAG5419417.1"/>
    </source>
</evidence>
<evidence type="ECO:0000256" key="3">
    <source>
        <dbReference type="ARBA" id="ARBA00004128"/>
    </source>
</evidence>
<feature type="transmembrane region" description="Helical" evidence="17">
    <location>
        <begin position="475"/>
        <end position="497"/>
    </location>
</feature>
<protein>
    <recommendedName>
        <fullName evidence="15">Peptide hydrolase</fullName>
        <ecNumber evidence="15">3.4.-.-</ecNumber>
    </recommendedName>
</protein>
<dbReference type="InterPro" id="IPR045175">
    <property type="entry name" value="M28_fam"/>
</dbReference>
<evidence type="ECO:0000256" key="1">
    <source>
        <dbReference type="ARBA" id="ARBA00001947"/>
    </source>
</evidence>
<evidence type="ECO:0000256" key="9">
    <source>
        <dbReference type="ARBA" id="ARBA00022801"/>
    </source>
</evidence>
<dbReference type="AlphaFoldDB" id="A0A8H7ZIP4"/>
<evidence type="ECO:0000256" key="8">
    <source>
        <dbReference type="ARBA" id="ARBA00022723"/>
    </source>
</evidence>
<evidence type="ECO:0000256" key="16">
    <source>
        <dbReference type="SAM" id="MobiDB-lite"/>
    </source>
</evidence>
<evidence type="ECO:0000256" key="7">
    <source>
        <dbReference type="ARBA" id="ARBA00022692"/>
    </source>
</evidence>
<dbReference type="Pfam" id="PF22250">
    <property type="entry name" value="PFF1_C"/>
    <property type="match status" value="1"/>
</dbReference>
<feature type="region of interest" description="Disordered" evidence="16">
    <location>
        <begin position="1"/>
        <end position="22"/>
    </location>
</feature>
<dbReference type="InterPro" id="IPR036259">
    <property type="entry name" value="MFS_trans_sf"/>
</dbReference>
<gene>
    <name evidence="21" type="ORF">I9W82_003184</name>
</gene>
<feature type="transmembrane region" description="Helical" evidence="17">
    <location>
        <begin position="445"/>
        <end position="463"/>
    </location>
</feature>
<dbReference type="GO" id="GO:0006508">
    <property type="term" value="P:proteolysis"/>
    <property type="evidence" value="ECO:0007669"/>
    <property type="project" value="UniProtKB-KW"/>
</dbReference>
<keyword evidence="8 15" id="KW-0479">Metal-binding</keyword>
<accession>A0A8H7ZIP4</accession>
<evidence type="ECO:0000256" key="17">
    <source>
        <dbReference type="SAM" id="Phobius"/>
    </source>
</evidence>
<keyword evidence="9 15" id="KW-0378">Hydrolase</keyword>
<feature type="transmembrane region" description="Helical" evidence="17">
    <location>
        <begin position="509"/>
        <end position="531"/>
    </location>
</feature>
<feature type="transmembrane region" description="Helical" evidence="17">
    <location>
        <begin position="411"/>
        <end position="433"/>
    </location>
</feature>
<keyword evidence="7 17" id="KW-0812">Transmembrane</keyword>
<dbReference type="RefSeq" id="XP_067548533.1">
    <property type="nucleotide sequence ID" value="XM_067692122.1"/>
</dbReference>
<comment type="similarity">
    <text evidence="4 15">Belongs to the peptidase M28 family.</text>
</comment>
<dbReference type="InterPro" id="IPR053976">
    <property type="entry name" value="PFF1_TM"/>
</dbReference>
<feature type="transmembrane region" description="Helical" evidence="17">
    <location>
        <begin position="46"/>
        <end position="63"/>
    </location>
</feature>
<evidence type="ECO:0000256" key="4">
    <source>
        <dbReference type="ARBA" id="ARBA00010918"/>
    </source>
</evidence>
<dbReference type="SUPFAM" id="SSF53187">
    <property type="entry name" value="Zn-dependent exopeptidases"/>
    <property type="match status" value="1"/>
</dbReference>
<feature type="domain" description="Vacuolar membrane protease transmembrane" evidence="20">
    <location>
        <begin position="414"/>
        <end position="567"/>
    </location>
</feature>
<evidence type="ECO:0000256" key="6">
    <source>
        <dbReference type="ARBA" id="ARBA00022670"/>
    </source>
</evidence>
<dbReference type="Gene3D" id="3.40.630.10">
    <property type="entry name" value="Zn peptidases"/>
    <property type="match status" value="1"/>
</dbReference>
<dbReference type="CDD" id="cd03875">
    <property type="entry name" value="M28_Fxna_like"/>
    <property type="match status" value="1"/>
</dbReference>
<dbReference type="GO" id="GO:0005774">
    <property type="term" value="C:vacuolar membrane"/>
    <property type="evidence" value="ECO:0007669"/>
    <property type="project" value="UniProtKB-SubCell"/>
</dbReference>
<keyword evidence="11 17" id="KW-1133">Transmembrane helix</keyword>
<dbReference type="GO" id="GO:0046872">
    <property type="term" value="F:metal ion binding"/>
    <property type="evidence" value="ECO:0007669"/>
    <property type="project" value="UniProtKB-KW"/>
</dbReference>
<keyword evidence="12" id="KW-0482">Metalloprotease</keyword>
<dbReference type="OrthoDB" id="76293at2759"/>
<feature type="transmembrane region" description="Helical" evidence="17">
    <location>
        <begin position="646"/>
        <end position="663"/>
    </location>
</feature>
<evidence type="ECO:0000256" key="2">
    <source>
        <dbReference type="ARBA" id="ARBA00003273"/>
    </source>
</evidence>
<reference evidence="21 22" key="1">
    <citation type="submission" date="2020-12" db="EMBL/GenBank/DDBJ databases">
        <title>Effect of drift, selection, and recombination on the evolution of hybrid genomes in Candida yeast pathogens.</title>
        <authorList>
            <person name="Mixao V."/>
            <person name="Ksiezopolska E."/>
            <person name="Saus E."/>
            <person name="Boekhout T."/>
            <person name="Gacser A."/>
            <person name="Gabaldon T."/>
        </authorList>
    </citation>
    <scope>NUCLEOTIDE SEQUENCE [LARGE SCALE GENOMIC DNA]</scope>
    <source>
        <strain evidence="21 22">BP57</strain>
    </source>
</reference>
<dbReference type="GO" id="GO:0008235">
    <property type="term" value="F:metalloexopeptidase activity"/>
    <property type="evidence" value="ECO:0007669"/>
    <property type="project" value="InterPro"/>
</dbReference>
<sequence>MMTDADASSLMSDNHSEGGSLRAPATKRNAVYRFFNGLFRYRKTSLSIFVIFTLILGVALSFIDNSLKYSIDLPKGKLEEKILNESWIDLQAIAQRQHPYASSENDAIHHYLKTKISQIADEHKHIVLDNDLNGTNRFFFNVSYKSVAYYESNNLLVKIEGTDHSLPAFLLSAHFDSVPSSFGVTDDGMGIASLLGVLRFLAAHKQPKRTIIFNFNNHEEFGLYGATAFVNHPWFKKVKYFLNLEGTGAGGKAMLFRGTDHGIVKHFDKVRYPYASSIYQQGFANSLVHSETDYKVYKQAGLRGLDLAFYKPRDLYHTEEDNIKNVDLKSLWHMASNAIDFTTFIAENEIDENGFDEAAVYTSILNNFYSISSSKLSAINTVLIVLFAIINGAFLFFTLKYKKWHISISNLLYLPISAFIVWAVVSFLATQVIQSSNPFLVSSHPILLVTTIASIAVIIFYLVSRLVSQSLDLKLVCILELSFVYWVLLIYITRGIFIDKSDQKYSGEFAISILFLLGATTSLLGLLGWMFSKSHSNKRPDEQPLLDGASHERYTSDDDDEEEHEQRDRIVLQENEHSYDWSLQYLLTVPISFYVIYNSGWLILQGINKTVQESAISQKFVYFVIETFSIALVLPFVPFVRYINRLLVSGLFAMTIIGSILVLNTDPFNEQNPLKVRFLQTLNDTESTVHIYGRGNDVIPQFLARIPSVEESKTNIETSSQDDGVKVHSYKTKLFPHILPYNTSEEYLEVVVKNSTDVGSFGINFNEVVIKAPKNRLCNIDFRGDEVKAVLVKNSTHGFPPFKQLPDGFSHEGDYVYKDVDGISKLFLNKLDWNNHFDIGVYWLPGINDKSNVLDINVECFWADLSPVQDGRGETKAAIPAYDELIQYSPKYVTIANRDRGLVSVKVKSDNHFATQAIYGIVTVMGLPVRKKRKGLQYYDTRPFI</sequence>
<dbReference type="InterPro" id="IPR007484">
    <property type="entry name" value="Peptidase_M28"/>
</dbReference>
<dbReference type="InterPro" id="IPR048024">
    <property type="entry name" value="Fxna-like_M28_dom"/>
</dbReference>
<feature type="transmembrane region" description="Helical" evidence="17">
    <location>
        <begin position="378"/>
        <end position="399"/>
    </location>
</feature>
<evidence type="ECO:0000259" key="18">
    <source>
        <dbReference type="Pfam" id="PF04389"/>
    </source>
</evidence>
<evidence type="ECO:0000259" key="20">
    <source>
        <dbReference type="Pfam" id="PF22251"/>
    </source>
</evidence>
<dbReference type="Pfam" id="PF04389">
    <property type="entry name" value="Peptidase_M28"/>
    <property type="match status" value="1"/>
</dbReference>
<keyword evidence="6 15" id="KW-0645">Protease</keyword>
<comment type="subcellular location">
    <subcellularLocation>
        <location evidence="3">Vacuole membrane</location>
        <topology evidence="3">Multi-pass membrane protein</topology>
    </subcellularLocation>
</comment>
<keyword evidence="5" id="KW-0926">Vacuole</keyword>
<evidence type="ECO:0000256" key="13">
    <source>
        <dbReference type="ARBA" id="ARBA00023136"/>
    </source>
</evidence>
<feature type="domain" description="Peptidase M28" evidence="18">
    <location>
        <begin position="154"/>
        <end position="341"/>
    </location>
</feature>
<organism evidence="21 22">
    <name type="scientific">Candida metapsilosis</name>
    <dbReference type="NCBI Taxonomy" id="273372"/>
    <lineage>
        <taxon>Eukaryota</taxon>
        <taxon>Fungi</taxon>
        <taxon>Dikarya</taxon>
        <taxon>Ascomycota</taxon>
        <taxon>Saccharomycotina</taxon>
        <taxon>Pichiomycetes</taxon>
        <taxon>Debaryomycetaceae</taxon>
        <taxon>Candida/Lodderomyces clade</taxon>
        <taxon>Candida</taxon>
    </lineage>
</organism>
<evidence type="ECO:0000259" key="19">
    <source>
        <dbReference type="Pfam" id="PF22250"/>
    </source>
</evidence>
<comment type="cofactor">
    <cofactor evidence="1">
        <name>Zn(2+)</name>
        <dbReference type="ChEBI" id="CHEBI:29105"/>
    </cofactor>
</comment>
<dbReference type="Proteomes" id="UP000669133">
    <property type="component" value="Unassembled WGS sequence"/>
</dbReference>
<evidence type="ECO:0000256" key="15">
    <source>
        <dbReference type="RuleBase" id="RU361240"/>
    </source>
</evidence>
<feature type="transmembrane region" description="Helical" evidence="17">
    <location>
        <begin position="585"/>
        <end position="608"/>
    </location>
</feature>
<evidence type="ECO:0000256" key="11">
    <source>
        <dbReference type="ARBA" id="ARBA00022989"/>
    </source>
</evidence>
<dbReference type="EC" id="3.4.-.-" evidence="15"/>
<name>A0A8H7ZIP4_9ASCO</name>
<proteinExistence type="inferred from homology"/>
<dbReference type="PANTHER" id="PTHR12147:SF58">
    <property type="entry name" value="VACUOLAR MEMBRANE PROTEASE"/>
    <property type="match status" value="1"/>
</dbReference>
<dbReference type="EMBL" id="JAEOAQ010000003">
    <property type="protein sequence ID" value="KAG5419417.1"/>
    <property type="molecule type" value="Genomic_DNA"/>
</dbReference>
<evidence type="ECO:0000256" key="10">
    <source>
        <dbReference type="ARBA" id="ARBA00022833"/>
    </source>
</evidence>
<evidence type="ECO:0000256" key="14">
    <source>
        <dbReference type="ARBA" id="ARBA00023180"/>
    </source>
</evidence>
<feature type="transmembrane region" description="Helical" evidence="17">
    <location>
        <begin position="620"/>
        <end position="639"/>
    </location>
</feature>
<keyword evidence="14" id="KW-0325">Glycoprotein</keyword>
<feature type="domain" description="Vacuolar membrane protease C-terminal" evidence="19">
    <location>
        <begin position="674"/>
        <end position="905"/>
    </location>
</feature>
<comment type="caution">
    <text evidence="21">The sequence shown here is derived from an EMBL/GenBank/DDBJ whole genome shotgun (WGS) entry which is preliminary data.</text>
</comment>
<feature type="region of interest" description="Disordered" evidence="16">
    <location>
        <begin position="536"/>
        <end position="566"/>
    </location>
</feature>
<evidence type="ECO:0000256" key="5">
    <source>
        <dbReference type="ARBA" id="ARBA00022554"/>
    </source>
</evidence>
<keyword evidence="13 17" id="KW-0472">Membrane</keyword>
<keyword evidence="10 15" id="KW-0862">Zinc</keyword>
<dbReference type="PANTHER" id="PTHR12147">
    <property type="entry name" value="METALLOPEPTIDASE M28 FAMILY MEMBER"/>
    <property type="match status" value="1"/>
</dbReference>
<comment type="function">
    <text evidence="2">May be involved in vacuolar sorting and osmoregulation.</text>
</comment>
<evidence type="ECO:0000256" key="12">
    <source>
        <dbReference type="ARBA" id="ARBA00023049"/>
    </source>
</evidence>
<dbReference type="InterPro" id="IPR053975">
    <property type="entry name" value="PFF1_C"/>
</dbReference>
<dbReference type="Pfam" id="PF22251">
    <property type="entry name" value="PFF1_TM"/>
    <property type="match status" value="1"/>
</dbReference>
<dbReference type="Gene3D" id="1.20.1250.20">
    <property type="entry name" value="MFS general substrate transporter like domains"/>
    <property type="match status" value="1"/>
</dbReference>
<dbReference type="GeneID" id="93651813"/>
<keyword evidence="22" id="KW-1185">Reference proteome</keyword>